<dbReference type="InterPro" id="IPR018077">
    <property type="entry name" value="Glyco_hydro_fam25_subgr"/>
</dbReference>
<keyword evidence="2 5" id="KW-0732">Signal</keyword>
<dbReference type="InterPro" id="IPR002053">
    <property type="entry name" value="Glyco_hydro_25"/>
</dbReference>
<accession>A0A8J3VNY3</accession>
<dbReference type="GO" id="GO:0009253">
    <property type="term" value="P:peptidoglycan catabolic process"/>
    <property type="evidence" value="ECO:0007669"/>
    <property type="project" value="InterPro"/>
</dbReference>
<dbReference type="SUPFAM" id="SSF51445">
    <property type="entry name" value="(Trans)glycosidases"/>
    <property type="match status" value="1"/>
</dbReference>
<dbReference type="Pfam" id="PF01183">
    <property type="entry name" value="Glyco_hydro_25"/>
    <property type="match status" value="1"/>
</dbReference>
<comment type="caution">
    <text evidence="6">The sequence shown here is derived from an EMBL/GenBank/DDBJ whole genome shotgun (WGS) entry which is preliminary data.</text>
</comment>
<gene>
    <name evidence="6" type="ORF">Raf01_15640</name>
</gene>
<dbReference type="GO" id="GO:0003796">
    <property type="term" value="F:lysozyme activity"/>
    <property type="evidence" value="ECO:0007669"/>
    <property type="project" value="InterPro"/>
</dbReference>
<feature type="signal peptide" evidence="5">
    <location>
        <begin position="1"/>
        <end position="46"/>
    </location>
</feature>
<evidence type="ECO:0000256" key="2">
    <source>
        <dbReference type="ARBA" id="ARBA00022729"/>
    </source>
</evidence>
<dbReference type="GO" id="GO:0016052">
    <property type="term" value="P:carbohydrate catabolic process"/>
    <property type="evidence" value="ECO:0007669"/>
    <property type="project" value="TreeGrafter"/>
</dbReference>
<dbReference type="PROSITE" id="PS51904">
    <property type="entry name" value="GLYCOSYL_HYDROL_F25_2"/>
    <property type="match status" value="1"/>
</dbReference>
<evidence type="ECO:0000256" key="4">
    <source>
        <dbReference type="ARBA" id="ARBA00023295"/>
    </source>
</evidence>
<dbReference type="Gene3D" id="3.20.20.80">
    <property type="entry name" value="Glycosidases"/>
    <property type="match status" value="1"/>
</dbReference>
<keyword evidence="4" id="KW-0326">Glycosidase</keyword>
<dbReference type="EMBL" id="BONZ01000013">
    <property type="protein sequence ID" value="GIH13392.1"/>
    <property type="molecule type" value="Genomic_DNA"/>
</dbReference>
<comment type="similarity">
    <text evidence="1">Belongs to the glycosyl hydrolase 25 family.</text>
</comment>
<dbReference type="PANTHER" id="PTHR34135:SF2">
    <property type="entry name" value="LYSOZYME"/>
    <property type="match status" value="1"/>
</dbReference>
<keyword evidence="7" id="KW-1185">Reference proteome</keyword>
<dbReference type="SUPFAM" id="SSF69318">
    <property type="entry name" value="Integrin alpha N-terminal domain"/>
    <property type="match status" value="1"/>
</dbReference>
<dbReference type="Gene3D" id="2.130.10.130">
    <property type="entry name" value="Integrin alpha, N-terminal"/>
    <property type="match status" value="1"/>
</dbReference>
<dbReference type="InterPro" id="IPR017853">
    <property type="entry name" value="GH"/>
</dbReference>
<dbReference type="RefSeq" id="WP_203917033.1">
    <property type="nucleotide sequence ID" value="NZ_BONZ01000013.1"/>
</dbReference>
<dbReference type="SMART" id="SM00641">
    <property type="entry name" value="Glyco_25"/>
    <property type="match status" value="1"/>
</dbReference>
<keyword evidence="3" id="KW-0378">Hydrolase</keyword>
<dbReference type="InterPro" id="IPR028994">
    <property type="entry name" value="Integrin_alpha_N"/>
</dbReference>
<proteinExistence type="inferred from homology"/>
<dbReference type="Proteomes" id="UP000642748">
    <property type="component" value="Unassembled WGS sequence"/>
</dbReference>
<protein>
    <recommendedName>
        <fullName evidence="8">Lysozyme</fullName>
    </recommendedName>
</protein>
<dbReference type="Pfam" id="PF13517">
    <property type="entry name" value="FG-GAP_3"/>
    <property type="match status" value="2"/>
</dbReference>
<evidence type="ECO:0000256" key="3">
    <source>
        <dbReference type="ARBA" id="ARBA00022801"/>
    </source>
</evidence>
<dbReference type="InterPro" id="IPR013517">
    <property type="entry name" value="FG-GAP"/>
</dbReference>
<evidence type="ECO:0000256" key="5">
    <source>
        <dbReference type="SAM" id="SignalP"/>
    </source>
</evidence>
<dbReference type="PANTHER" id="PTHR34135">
    <property type="entry name" value="LYSOZYME"/>
    <property type="match status" value="1"/>
</dbReference>
<evidence type="ECO:0008006" key="8">
    <source>
        <dbReference type="Google" id="ProtNLM"/>
    </source>
</evidence>
<name>A0A8J3VNY3_9ACTN</name>
<feature type="chain" id="PRO_5035195984" description="Lysozyme" evidence="5">
    <location>
        <begin position="47"/>
        <end position="553"/>
    </location>
</feature>
<reference evidence="6" key="1">
    <citation type="submission" date="2021-01" db="EMBL/GenBank/DDBJ databases">
        <title>Whole genome shotgun sequence of Rugosimonospora africana NBRC 104875.</title>
        <authorList>
            <person name="Komaki H."/>
            <person name="Tamura T."/>
        </authorList>
    </citation>
    <scope>NUCLEOTIDE SEQUENCE</scope>
    <source>
        <strain evidence="6">NBRC 104875</strain>
    </source>
</reference>
<evidence type="ECO:0000313" key="6">
    <source>
        <dbReference type="EMBL" id="GIH13392.1"/>
    </source>
</evidence>
<sequence length="553" mass="57328">MASLGESVSTTSTGLGAATARRVSALVLSAVLSAGTVAASPSSALAAEPAVVNGGGWAHAGSGPGAPGLVAPAAPVGYPVTGVDVSSNDHTGGRSIDWAGQARAGVKFAYVKATEGTGYVNPYFDSDYHAAKNQGIFVGAYHFARPDRGNPVGQADALVNNAQYANDGLTLVPFLDIEWPYAALGLPACWGLSTAQMSAWIGAFVNEVQARIGKPPMIYTNSNWWNPCTGNNATFGYLPLDVAAYTTSPPVLPAGWNRFTIWQYADGPWPGDKDAFNGSLAELAAFAGVSTVPLTPRYDSTLARTPQGDLLVYPNIHGRGVNTFGAPARVGIGWNGMEPIDAADINGDGFDDILARDGLGRLWVYFDRHGTGTSLFAPPVLVGIGWGGMNNIQLGDVTGDHRADIVARDGSGRLWLYPSAGGTGTTTFGGPALVGVGWQVMNIIRVGDLNSDGKADLVARDSSGKLWLYPRSSGVNAGTFSGPILLGVGWNLMNSISLGDVNGDGRTDLVARDNRGVLWLYPNSGGAGVYTLAGPSQLGFGWGSMTALDLGTF</sequence>
<evidence type="ECO:0000256" key="1">
    <source>
        <dbReference type="ARBA" id="ARBA00010646"/>
    </source>
</evidence>
<dbReference type="GO" id="GO:0016998">
    <property type="term" value="P:cell wall macromolecule catabolic process"/>
    <property type="evidence" value="ECO:0007669"/>
    <property type="project" value="InterPro"/>
</dbReference>
<evidence type="ECO:0000313" key="7">
    <source>
        <dbReference type="Proteomes" id="UP000642748"/>
    </source>
</evidence>
<dbReference type="AlphaFoldDB" id="A0A8J3VNY3"/>
<organism evidence="6 7">
    <name type="scientific">Rugosimonospora africana</name>
    <dbReference type="NCBI Taxonomy" id="556532"/>
    <lineage>
        <taxon>Bacteria</taxon>
        <taxon>Bacillati</taxon>
        <taxon>Actinomycetota</taxon>
        <taxon>Actinomycetes</taxon>
        <taxon>Micromonosporales</taxon>
        <taxon>Micromonosporaceae</taxon>
        <taxon>Rugosimonospora</taxon>
    </lineage>
</organism>